<feature type="domain" description="HTH rpiR-type" evidence="4">
    <location>
        <begin position="9"/>
        <end position="85"/>
    </location>
</feature>
<dbReference type="InterPro" id="IPR036388">
    <property type="entry name" value="WH-like_DNA-bd_sf"/>
</dbReference>
<dbReference type="InterPro" id="IPR001347">
    <property type="entry name" value="SIS_dom"/>
</dbReference>
<dbReference type="PANTHER" id="PTHR30514:SF1">
    <property type="entry name" value="HTH-TYPE TRANSCRIPTIONAL REGULATOR HEXR-RELATED"/>
    <property type="match status" value="1"/>
</dbReference>
<evidence type="ECO:0000256" key="1">
    <source>
        <dbReference type="ARBA" id="ARBA00023015"/>
    </source>
</evidence>
<evidence type="ECO:0000313" key="7">
    <source>
        <dbReference type="Proteomes" id="UP000295447"/>
    </source>
</evidence>
<dbReference type="PROSITE" id="PS51464">
    <property type="entry name" value="SIS"/>
    <property type="match status" value="1"/>
</dbReference>
<dbReference type="GO" id="GO:0097367">
    <property type="term" value="F:carbohydrate derivative binding"/>
    <property type="evidence" value="ECO:0007669"/>
    <property type="project" value="InterPro"/>
</dbReference>
<reference evidence="6 7" key="1">
    <citation type="submission" date="2019-03" db="EMBL/GenBank/DDBJ databases">
        <title>Genomic Encyclopedia of Type Strains, Phase III (KMG-III): the genomes of soil and plant-associated and newly described type strains.</title>
        <authorList>
            <person name="Whitman W."/>
        </authorList>
    </citation>
    <scope>NUCLEOTIDE SEQUENCE [LARGE SCALE GENOMIC DNA]</scope>
    <source>
        <strain evidence="6 7">VKM Ac-2570</strain>
    </source>
</reference>
<dbReference type="Pfam" id="PF01380">
    <property type="entry name" value="SIS"/>
    <property type="match status" value="1"/>
</dbReference>
<evidence type="ECO:0000256" key="2">
    <source>
        <dbReference type="ARBA" id="ARBA00023125"/>
    </source>
</evidence>
<evidence type="ECO:0000259" key="5">
    <source>
        <dbReference type="PROSITE" id="PS51464"/>
    </source>
</evidence>
<gene>
    <name evidence="6" type="ORF">EV650_7784</name>
</gene>
<dbReference type="InterPro" id="IPR046348">
    <property type="entry name" value="SIS_dom_sf"/>
</dbReference>
<dbReference type="InterPro" id="IPR009057">
    <property type="entry name" value="Homeodomain-like_sf"/>
</dbReference>
<evidence type="ECO:0000313" key="6">
    <source>
        <dbReference type="EMBL" id="TDW14201.1"/>
    </source>
</evidence>
<keyword evidence="7" id="KW-1185">Reference proteome</keyword>
<dbReference type="InterPro" id="IPR047640">
    <property type="entry name" value="RpiR-like"/>
</dbReference>
<dbReference type="Gene3D" id="3.40.50.10490">
    <property type="entry name" value="Glucose-6-phosphate isomerase like protein, domain 1"/>
    <property type="match status" value="1"/>
</dbReference>
<dbReference type="CDD" id="cd05013">
    <property type="entry name" value="SIS_RpiR"/>
    <property type="match status" value="1"/>
</dbReference>
<dbReference type="GO" id="GO:1901135">
    <property type="term" value="P:carbohydrate derivative metabolic process"/>
    <property type="evidence" value="ECO:0007669"/>
    <property type="project" value="InterPro"/>
</dbReference>
<dbReference type="InterPro" id="IPR000281">
    <property type="entry name" value="HTH_RpiR"/>
</dbReference>
<evidence type="ECO:0000259" key="4">
    <source>
        <dbReference type="PROSITE" id="PS51071"/>
    </source>
</evidence>
<dbReference type="GO" id="GO:0003700">
    <property type="term" value="F:DNA-binding transcription factor activity"/>
    <property type="evidence" value="ECO:0007669"/>
    <property type="project" value="InterPro"/>
</dbReference>
<dbReference type="EMBL" id="SODF01000004">
    <property type="protein sequence ID" value="TDW14201.1"/>
    <property type="molecule type" value="Genomic_DNA"/>
</dbReference>
<dbReference type="SUPFAM" id="SSF53697">
    <property type="entry name" value="SIS domain"/>
    <property type="match status" value="1"/>
</dbReference>
<comment type="caution">
    <text evidence="6">The sequence shown here is derived from an EMBL/GenBank/DDBJ whole genome shotgun (WGS) entry which is preliminary data.</text>
</comment>
<dbReference type="PANTHER" id="PTHR30514">
    <property type="entry name" value="GLUCOKINASE"/>
    <property type="match status" value="1"/>
</dbReference>
<evidence type="ECO:0000256" key="3">
    <source>
        <dbReference type="ARBA" id="ARBA00023163"/>
    </source>
</evidence>
<dbReference type="Gene3D" id="1.10.10.10">
    <property type="entry name" value="Winged helix-like DNA-binding domain superfamily/Winged helix DNA-binding domain"/>
    <property type="match status" value="1"/>
</dbReference>
<keyword evidence="2" id="KW-0238">DNA-binding</keyword>
<accession>A0A4R7ZDD0</accession>
<protein>
    <submittedName>
        <fullName evidence="6">RpiR family transcriptional regulator</fullName>
    </submittedName>
</protein>
<name>A0A4R7ZDD0_9ACTN</name>
<dbReference type="RefSeq" id="WP_134124170.1">
    <property type="nucleotide sequence ID" value="NZ_SODF01000004.1"/>
</dbReference>
<dbReference type="OrthoDB" id="370421at2"/>
<dbReference type="GO" id="GO:0003677">
    <property type="term" value="F:DNA binding"/>
    <property type="evidence" value="ECO:0007669"/>
    <property type="project" value="UniProtKB-KW"/>
</dbReference>
<keyword evidence="3" id="KW-0804">Transcription</keyword>
<sequence length="300" mass="31460">MSAVESPPPSLEARIHGLLPALSPAQARIAAEVLRDPAAVASSTIGQLAARCGTSLPSVTRFCLALGLSGYAELRLTLAAESGRTSLSWERGTGSEVGPDDSLDDVLRTLLRADTRALEDTVASLDVDALRRAVQAISDARRIDLYAVAGSASVAEDLRLRLHRIGRGASTWSDVHTALASSALLGTGDVAIGISHSGETIEVLEPLTRAGRQGATTVAITNYPRSPLARAADVVLVTAARDVTFRTGGLSGRHAQMIVLDALYLGVAQRDYPLAEQAFDATAEAVATHRDRSWPPPKSS</sequence>
<dbReference type="SUPFAM" id="SSF46689">
    <property type="entry name" value="Homeodomain-like"/>
    <property type="match status" value="1"/>
</dbReference>
<dbReference type="Proteomes" id="UP000295447">
    <property type="component" value="Unassembled WGS sequence"/>
</dbReference>
<dbReference type="InterPro" id="IPR035472">
    <property type="entry name" value="RpiR-like_SIS"/>
</dbReference>
<organism evidence="6 7">
    <name type="scientific">Kribbella kalugense</name>
    <dbReference type="NCBI Taxonomy" id="2512221"/>
    <lineage>
        <taxon>Bacteria</taxon>
        <taxon>Bacillati</taxon>
        <taxon>Actinomycetota</taxon>
        <taxon>Actinomycetes</taxon>
        <taxon>Propionibacteriales</taxon>
        <taxon>Kribbellaceae</taxon>
        <taxon>Kribbella</taxon>
    </lineage>
</organism>
<feature type="domain" description="SIS" evidence="5">
    <location>
        <begin position="133"/>
        <end position="273"/>
    </location>
</feature>
<dbReference type="Pfam" id="PF01418">
    <property type="entry name" value="HTH_6"/>
    <property type="match status" value="1"/>
</dbReference>
<proteinExistence type="predicted"/>
<dbReference type="AlphaFoldDB" id="A0A4R7ZDD0"/>
<dbReference type="PROSITE" id="PS51071">
    <property type="entry name" value="HTH_RPIR"/>
    <property type="match status" value="1"/>
</dbReference>
<keyword evidence="1" id="KW-0805">Transcription regulation</keyword>